<dbReference type="InterPro" id="IPR036396">
    <property type="entry name" value="Cyt_P450_sf"/>
</dbReference>
<dbReference type="EMBL" id="MU001494">
    <property type="protein sequence ID" value="KAF2450096.1"/>
    <property type="molecule type" value="Genomic_DNA"/>
</dbReference>
<keyword evidence="4" id="KW-0560">Oxidoreductase</keyword>
<dbReference type="GO" id="GO:0016705">
    <property type="term" value="F:oxidoreductase activity, acting on paired donors, with incorporation or reduction of molecular oxygen"/>
    <property type="evidence" value="ECO:0007669"/>
    <property type="project" value="InterPro"/>
</dbReference>
<comment type="caution">
    <text evidence="7">The sequence shown here is derived from an EMBL/GenBank/DDBJ whole genome shotgun (WGS) entry which is preliminary data.</text>
</comment>
<gene>
    <name evidence="7" type="ORF">P171DRAFT_428183</name>
</gene>
<dbReference type="GO" id="GO:0005506">
    <property type="term" value="F:iron ion binding"/>
    <property type="evidence" value="ECO:0007669"/>
    <property type="project" value="InterPro"/>
</dbReference>
<evidence type="ECO:0000256" key="3">
    <source>
        <dbReference type="ARBA" id="ARBA00022723"/>
    </source>
</evidence>
<name>A0A9P4UGZ0_9PLEO</name>
<dbReference type="Pfam" id="PF00067">
    <property type="entry name" value="p450"/>
    <property type="match status" value="1"/>
</dbReference>
<evidence type="ECO:0000256" key="4">
    <source>
        <dbReference type="ARBA" id="ARBA00023002"/>
    </source>
</evidence>
<keyword evidence="5 6" id="KW-0408">Iron</keyword>
<reference evidence="7" key="1">
    <citation type="journal article" date="2020" name="Stud. Mycol.">
        <title>101 Dothideomycetes genomes: a test case for predicting lifestyles and emergence of pathogens.</title>
        <authorList>
            <person name="Haridas S."/>
            <person name="Albert R."/>
            <person name="Binder M."/>
            <person name="Bloem J."/>
            <person name="Labutti K."/>
            <person name="Salamov A."/>
            <person name="Andreopoulos B."/>
            <person name="Baker S."/>
            <person name="Barry K."/>
            <person name="Bills G."/>
            <person name="Bluhm B."/>
            <person name="Cannon C."/>
            <person name="Castanera R."/>
            <person name="Culley D."/>
            <person name="Daum C."/>
            <person name="Ezra D."/>
            <person name="Gonzalez J."/>
            <person name="Henrissat B."/>
            <person name="Kuo A."/>
            <person name="Liang C."/>
            <person name="Lipzen A."/>
            <person name="Lutzoni F."/>
            <person name="Magnuson J."/>
            <person name="Mondo S."/>
            <person name="Nolan M."/>
            <person name="Ohm R."/>
            <person name="Pangilinan J."/>
            <person name="Park H.-J."/>
            <person name="Ramirez L."/>
            <person name="Alfaro M."/>
            <person name="Sun H."/>
            <person name="Tritt A."/>
            <person name="Yoshinaga Y."/>
            <person name="Zwiers L.-H."/>
            <person name="Turgeon B."/>
            <person name="Goodwin S."/>
            <person name="Spatafora J."/>
            <person name="Crous P."/>
            <person name="Grigoriev I."/>
        </authorList>
    </citation>
    <scope>NUCLEOTIDE SEQUENCE</scope>
    <source>
        <strain evidence="7">CBS 690.94</strain>
    </source>
</reference>
<evidence type="ECO:0000256" key="2">
    <source>
        <dbReference type="ARBA" id="ARBA00010617"/>
    </source>
</evidence>
<dbReference type="GO" id="GO:0004497">
    <property type="term" value="F:monooxygenase activity"/>
    <property type="evidence" value="ECO:0007669"/>
    <property type="project" value="InterPro"/>
</dbReference>
<evidence type="ECO:0000313" key="8">
    <source>
        <dbReference type="Proteomes" id="UP000799764"/>
    </source>
</evidence>
<dbReference type="PANTHER" id="PTHR46206:SF4">
    <property type="entry name" value="P450, PUTATIVE (EUROFUNG)-RELATED"/>
    <property type="match status" value="1"/>
</dbReference>
<evidence type="ECO:0000256" key="1">
    <source>
        <dbReference type="ARBA" id="ARBA00001971"/>
    </source>
</evidence>
<dbReference type="Gene3D" id="1.10.630.10">
    <property type="entry name" value="Cytochrome P450"/>
    <property type="match status" value="1"/>
</dbReference>
<keyword evidence="6" id="KW-0349">Heme</keyword>
<evidence type="ECO:0000313" key="7">
    <source>
        <dbReference type="EMBL" id="KAF2450096.1"/>
    </source>
</evidence>
<sequence length="494" mass="56368">MLFSILWLSQSLFSYDDDLPIVNRNWALEPRIFSRWRWAFGSEKILDAAYSKYKGRPYRLARGDVDIVILPDEFIGELNKMPQSAITSRKILSSSMTGYLNGMNVLDKTHHHFRMLLTRGTPALPELLPSIMSRVQSATKNIFPHDTHSWTEVRLMTQIVRSIGQVVTLVTLGSSMCDNPELIRLSCEHSTNAFAITFLMRLAPRFLQPILVWLTPFKWRLERGWKRLEDIVVSETQYRKQDPATRCKNPDLLSWMIAEAKTKEEADGCTLTRIIGSVFAAGIWSTAAFIAGVLTDLAAHPHFLTEIRQEIRDKHERIGGNWDALAFNSLDKLDSAMKETVRFAPGTMLVYSRNIEEPITLSNGLQLQPGQTISTSGRSRAMDASVFCSPRQYDALRSYNEDLQKHRTQPFRSIEGKDHRWGVGRWACPGRNLASLLSKVVLVKLLDEYDFAFKTDKNGAMKQPKAPIMHEFVLMSPKATVLVRRREQNSGIFY</sequence>
<keyword evidence="8" id="KW-1185">Reference proteome</keyword>
<dbReference type="AlphaFoldDB" id="A0A9P4UGZ0"/>
<dbReference type="OrthoDB" id="1844152at2759"/>
<proteinExistence type="inferred from homology"/>
<dbReference type="InterPro" id="IPR001128">
    <property type="entry name" value="Cyt_P450"/>
</dbReference>
<dbReference type="SUPFAM" id="SSF48264">
    <property type="entry name" value="Cytochrome P450"/>
    <property type="match status" value="1"/>
</dbReference>
<organism evidence="7 8">
    <name type="scientific">Karstenula rhodostoma CBS 690.94</name>
    <dbReference type="NCBI Taxonomy" id="1392251"/>
    <lineage>
        <taxon>Eukaryota</taxon>
        <taxon>Fungi</taxon>
        <taxon>Dikarya</taxon>
        <taxon>Ascomycota</taxon>
        <taxon>Pezizomycotina</taxon>
        <taxon>Dothideomycetes</taxon>
        <taxon>Pleosporomycetidae</taxon>
        <taxon>Pleosporales</taxon>
        <taxon>Massarineae</taxon>
        <taxon>Didymosphaeriaceae</taxon>
        <taxon>Karstenula</taxon>
    </lineage>
</organism>
<evidence type="ECO:0000256" key="6">
    <source>
        <dbReference type="PIRSR" id="PIRSR602401-1"/>
    </source>
</evidence>
<dbReference type="InterPro" id="IPR002401">
    <property type="entry name" value="Cyt_P450_E_grp-I"/>
</dbReference>
<comment type="similarity">
    <text evidence="2">Belongs to the cytochrome P450 family.</text>
</comment>
<dbReference type="PRINTS" id="PR00463">
    <property type="entry name" value="EP450I"/>
</dbReference>
<keyword evidence="3 6" id="KW-0479">Metal-binding</keyword>
<dbReference type="GO" id="GO:0020037">
    <property type="term" value="F:heme binding"/>
    <property type="evidence" value="ECO:0007669"/>
    <property type="project" value="InterPro"/>
</dbReference>
<dbReference type="PANTHER" id="PTHR46206">
    <property type="entry name" value="CYTOCHROME P450"/>
    <property type="match status" value="1"/>
</dbReference>
<dbReference type="CDD" id="cd11041">
    <property type="entry name" value="CYP503A1-like"/>
    <property type="match status" value="1"/>
</dbReference>
<evidence type="ECO:0000256" key="5">
    <source>
        <dbReference type="ARBA" id="ARBA00023004"/>
    </source>
</evidence>
<dbReference type="Proteomes" id="UP000799764">
    <property type="component" value="Unassembled WGS sequence"/>
</dbReference>
<feature type="binding site" description="axial binding residue" evidence="6">
    <location>
        <position position="428"/>
    </location>
    <ligand>
        <name>heme</name>
        <dbReference type="ChEBI" id="CHEBI:30413"/>
    </ligand>
    <ligandPart>
        <name>Fe</name>
        <dbReference type="ChEBI" id="CHEBI:18248"/>
    </ligandPart>
</feature>
<comment type="cofactor">
    <cofactor evidence="1 6">
        <name>heme</name>
        <dbReference type="ChEBI" id="CHEBI:30413"/>
    </cofactor>
</comment>
<accession>A0A9P4UGZ0</accession>
<protein>
    <submittedName>
        <fullName evidence="7">Cytochrome P450</fullName>
    </submittedName>
</protein>